<dbReference type="AlphaFoldDB" id="A0A8J5WIL6"/>
<evidence type="ECO:0000313" key="2">
    <source>
        <dbReference type="EMBL" id="KAG8091010.1"/>
    </source>
</evidence>
<protein>
    <submittedName>
        <fullName evidence="2">Uncharacterized protein</fullName>
    </submittedName>
</protein>
<reference evidence="2" key="2">
    <citation type="submission" date="2021-02" db="EMBL/GenBank/DDBJ databases">
        <authorList>
            <person name="Kimball J.A."/>
            <person name="Haas M.W."/>
            <person name="Macchietto M."/>
            <person name="Kono T."/>
            <person name="Duquette J."/>
            <person name="Shao M."/>
        </authorList>
    </citation>
    <scope>NUCLEOTIDE SEQUENCE</scope>
    <source>
        <tissue evidence="2">Fresh leaf tissue</tissue>
    </source>
</reference>
<comment type="caution">
    <text evidence="2">The sequence shown here is derived from an EMBL/GenBank/DDBJ whole genome shotgun (WGS) entry which is preliminary data.</text>
</comment>
<organism evidence="2 3">
    <name type="scientific">Zizania palustris</name>
    <name type="common">Northern wild rice</name>
    <dbReference type="NCBI Taxonomy" id="103762"/>
    <lineage>
        <taxon>Eukaryota</taxon>
        <taxon>Viridiplantae</taxon>
        <taxon>Streptophyta</taxon>
        <taxon>Embryophyta</taxon>
        <taxon>Tracheophyta</taxon>
        <taxon>Spermatophyta</taxon>
        <taxon>Magnoliopsida</taxon>
        <taxon>Liliopsida</taxon>
        <taxon>Poales</taxon>
        <taxon>Poaceae</taxon>
        <taxon>BOP clade</taxon>
        <taxon>Oryzoideae</taxon>
        <taxon>Oryzeae</taxon>
        <taxon>Zizaniinae</taxon>
        <taxon>Zizania</taxon>
    </lineage>
</organism>
<dbReference type="Proteomes" id="UP000729402">
    <property type="component" value="Unassembled WGS sequence"/>
</dbReference>
<accession>A0A8J5WIL6</accession>
<proteinExistence type="predicted"/>
<dbReference type="EMBL" id="JAAALK010000081">
    <property type="protein sequence ID" value="KAG8091010.1"/>
    <property type="molecule type" value="Genomic_DNA"/>
</dbReference>
<keyword evidence="3" id="KW-1185">Reference proteome</keyword>
<sequence>MSPVLLPARALPVAPDPARVLSGATPLPGAPPNLISPAARPLPEAPNAAPHVVPEKPRVGFGVCDE</sequence>
<evidence type="ECO:0000256" key="1">
    <source>
        <dbReference type="SAM" id="MobiDB-lite"/>
    </source>
</evidence>
<feature type="region of interest" description="Disordered" evidence="1">
    <location>
        <begin position="38"/>
        <end position="66"/>
    </location>
</feature>
<gene>
    <name evidence="2" type="ORF">GUJ93_ZPchr0011g28690</name>
</gene>
<evidence type="ECO:0000313" key="3">
    <source>
        <dbReference type="Proteomes" id="UP000729402"/>
    </source>
</evidence>
<reference evidence="2" key="1">
    <citation type="journal article" date="2021" name="bioRxiv">
        <title>Whole Genome Assembly and Annotation of Northern Wild Rice, Zizania palustris L., Supports a Whole Genome Duplication in the Zizania Genus.</title>
        <authorList>
            <person name="Haas M."/>
            <person name="Kono T."/>
            <person name="Macchietto M."/>
            <person name="Millas R."/>
            <person name="McGilp L."/>
            <person name="Shao M."/>
            <person name="Duquette J."/>
            <person name="Hirsch C.N."/>
            <person name="Kimball J."/>
        </authorList>
    </citation>
    <scope>NUCLEOTIDE SEQUENCE</scope>
    <source>
        <tissue evidence="2">Fresh leaf tissue</tissue>
    </source>
</reference>
<name>A0A8J5WIL6_ZIZPA</name>